<evidence type="ECO:0000313" key="1">
    <source>
        <dbReference type="EMBL" id="CAB4178200.1"/>
    </source>
</evidence>
<organism evidence="1">
    <name type="scientific">uncultured Caudovirales phage</name>
    <dbReference type="NCBI Taxonomy" id="2100421"/>
    <lineage>
        <taxon>Viruses</taxon>
        <taxon>Duplodnaviria</taxon>
        <taxon>Heunggongvirae</taxon>
        <taxon>Uroviricota</taxon>
        <taxon>Caudoviricetes</taxon>
        <taxon>Peduoviridae</taxon>
        <taxon>Maltschvirus</taxon>
        <taxon>Maltschvirus maltsch</taxon>
    </lineage>
</organism>
<dbReference type="EMBL" id="LR796957">
    <property type="protein sequence ID" value="CAB4178200.1"/>
    <property type="molecule type" value="Genomic_DNA"/>
</dbReference>
<protein>
    <submittedName>
        <fullName evidence="1">Uncharacterized protein</fullName>
    </submittedName>
</protein>
<gene>
    <name evidence="1" type="ORF">UFOVP1009_46</name>
</gene>
<proteinExistence type="predicted"/>
<reference evidence="1" key="1">
    <citation type="submission" date="2020-05" db="EMBL/GenBank/DDBJ databases">
        <authorList>
            <person name="Chiriac C."/>
            <person name="Salcher M."/>
            <person name="Ghai R."/>
            <person name="Kavagutti S V."/>
        </authorList>
    </citation>
    <scope>NUCLEOTIDE SEQUENCE</scope>
</reference>
<accession>A0A6J5Q1E4</accession>
<sequence length="84" mass="10000">MPTINLLPRRNKKTETLSYSLKEEPTFSVEMGLGEREYMYSEPTNVHEEAIKRFENLKLLPGQKKRLTIEFRDGRKFVIAREIR</sequence>
<name>A0A6J5Q1E4_9CAUD</name>